<evidence type="ECO:0000313" key="3">
    <source>
        <dbReference type="Proteomes" id="UP001056851"/>
    </source>
</evidence>
<dbReference type="SUPFAM" id="SSF51735">
    <property type="entry name" value="NAD(P)-binding Rossmann-fold domains"/>
    <property type="match status" value="1"/>
</dbReference>
<accession>A0ABY5CAK7</accession>
<feature type="domain" description="NAD-dependent epimerase/dehydratase" evidence="1">
    <location>
        <begin position="3"/>
        <end position="176"/>
    </location>
</feature>
<dbReference type="Proteomes" id="UP001056851">
    <property type="component" value="Chromosome"/>
</dbReference>
<dbReference type="InterPro" id="IPR036291">
    <property type="entry name" value="NAD(P)-bd_dom_sf"/>
</dbReference>
<dbReference type="RefSeq" id="WP_252878667.1">
    <property type="nucleotide sequence ID" value="NZ_CP087186.1"/>
</dbReference>
<dbReference type="Pfam" id="PF01370">
    <property type="entry name" value="Epimerase"/>
    <property type="match status" value="1"/>
</dbReference>
<sequence>MKVLVTGASGFIGQSLCEHLQSSGLSVRAQMRRRQASAADYDCLIGELDDPAFLSIALAGVDVVIHLAGRAHQFGKDAANLNAMMAVNRDLTVRLAAEAERNGVKRFVFVSSIGVNGVETDSASIDERSPPNPIKDYALSKHEAEIALSARYIDQSGPMDLVIIRPPLVYAANAPGNFRKLLKLVDKGIPLPFSGVANQRSMISLNNLTDFMRVCATHPSAGGELFVVSDGQDFSLPEILQALFEGKSKAPRLFYFPVTLMSAAARLVGKGALMTQLCGSFVINSEKARTLLNWVPPFSARDELVKSARDFK</sequence>
<dbReference type="PANTHER" id="PTHR48079">
    <property type="entry name" value="PROTEIN YEEZ"/>
    <property type="match status" value="1"/>
</dbReference>
<dbReference type="InterPro" id="IPR001509">
    <property type="entry name" value="Epimerase_deHydtase"/>
</dbReference>
<dbReference type="Gene3D" id="3.40.50.720">
    <property type="entry name" value="NAD(P)-binding Rossmann-like Domain"/>
    <property type="match status" value="1"/>
</dbReference>
<protein>
    <submittedName>
        <fullName evidence="2">NAD-dependent epimerase/dehydratase family protein</fullName>
    </submittedName>
</protein>
<name>A0ABY5CAK7_9PSED</name>
<dbReference type="PANTHER" id="PTHR48079:SF6">
    <property type="entry name" value="NAD(P)-BINDING DOMAIN-CONTAINING PROTEIN-RELATED"/>
    <property type="match status" value="1"/>
</dbReference>
<dbReference type="EMBL" id="CP099599">
    <property type="protein sequence ID" value="UST83560.1"/>
    <property type="molecule type" value="Genomic_DNA"/>
</dbReference>
<proteinExistence type="predicted"/>
<keyword evidence="3" id="KW-1185">Reference proteome</keyword>
<dbReference type="InterPro" id="IPR051783">
    <property type="entry name" value="NAD(P)-dependent_oxidoreduct"/>
</dbReference>
<gene>
    <name evidence="2" type="ORF">NF677_18705</name>
</gene>
<evidence type="ECO:0000313" key="2">
    <source>
        <dbReference type="EMBL" id="UST83560.1"/>
    </source>
</evidence>
<evidence type="ECO:0000259" key="1">
    <source>
        <dbReference type="Pfam" id="PF01370"/>
    </source>
</evidence>
<organism evidence="2 3">
    <name type="scientific">Pseudomonas siliginis</name>
    <dbReference type="NCBI Taxonomy" id="2842346"/>
    <lineage>
        <taxon>Bacteria</taxon>
        <taxon>Pseudomonadati</taxon>
        <taxon>Pseudomonadota</taxon>
        <taxon>Gammaproteobacteria</taxon>
        <taxon>Pseudomonadales</taxon>
        <taxon>Pseudomonadaceae</taxon>
        <taxon>Pseudomonas</taxon>
    </lineage>
</organism>
<reference evidence="2" key="1">
    <citation type="submission" date="2022-06" db="EMBL/GenBank/DDBJ databases">
        <title>Investigating genetic diversity within the most abundant and prevalent non-pathogenic leaf-associated bacterial species interacting with Arabidopsis thaliana in natural habitats.</title>
        <authorList>
            <person name="Ramirez-Sanchez D."/>
            <person name="Gibelin-Viala C."/>
            <person name="Mayjonade B."/>
            <person name="Duflos R."/>
            <person name="Belmonte E."/>
            <person name="Pailler V."/>
            <person name="Bartoli C."/>
            <person name="Carrere S."/>
            <person name="Vailleau F."/>
            <person name="Roux F."/>
        </authorList>
    </citation>
    <scope>NUCLEOTIDE SEQUENCE</scope>
    <source>
        <strain evidence="2">OTU6ESPEB1</strain>
    </source>
</reference>